<dbReference type="EMBL" id="JAQQLF010000004">
    <property type="protein sequence ID" value="MDC7716282.1"/>
    <property type="molecule type" value="Genomic_DNA"/>
</dbReference>
<dbReference type="InterPro" id="IPR000847">
    <property type="entry name" value="LysR_HTH_N"/>
</dbReference>
<dbReference type="Gene3D" id="1.10.10.10">
    <property type="entry name" value="Winged helix-like DNA-binding domain superfamily/Winged helix DNA-binding domain"/>
    <property type="match status" value="1"/>
</dbReference>
<dbReference type="SUPFAM" id="SSF46785">
    <property type="entry name" value="Winged helix' DNA-binding domain"/>
    <property type="match status" value="1"/>
</dbReference>
<dbReference type="RefSeq" id="WP_272750708.1">
    <property type="nucleotide sequence ID" value="NZ_JAQQLF010000004.1"/>
</dbReference>
<dbReference type="Proteomes" id="UP001219956">
    <property type="component" value="Unassembled WGS sequence"/>
</dbReference>
<keyword evidence="3" id="KW-0238">DNA-binding</keyword>
<dbReference type="PANTHER" id="PTHR30537:SF5">
    <property type="entry name" value="HTH-TYPE TRANSCRIPTIONAL ACTIVATOR TTDR-RELATED"/>
    <property type="match status" value="1"/>
</dbReference>
<evidence type="ECO:0000256" key="3">
    <source>
        <dbReference type="ARBA" id="ARBA00023125"/>
    </source>
</evidence>
<evidence type="ECO:0000256" key="1">
    <source>
        <dbReference type="ARBA" id="ARBA00009437"/>
    </source>
</evidence>
<proteinExistence type="inferred from homology"/>
<dbReference type="Pfam" id="PF03466">
    <property type="entry name" value="LysR_substrate"/>
    <property type="match status" value="1"/>
</dbReference>
<protein>
    <submittedName>
        <fullName evidence="6">LysR family transcriptional regulator</fullName>
    </submittedName>
</protein>
<dbReference type="PANTHER" id="PTHR30537">
    <property type="entry name" value="HTH-TYPE TRANSCRIPTIONAL REGULATOR"/>
    <property type="match status" value="1"/>
</dbReference>
<evidence type="ECO:0000313" key="7">
    <source>
        <dbReference type="Proteomes" id="UP001219956"/>
    </source>
</evidence>
<reference evidence="6 7" key="1">
    <citation type="submission" date="2023-01" db="EMBL/GenBank/DDBJ databases">
        <title>Novel species of the genus Vogesella isolated from rivers.</title>
        <authorList>
            <person name="Lu H."/>
        </authorList>
    </citation>
    <scope>NUCLEOTIDE SEQUENCE [LARGE SCALE GENOMIC DNA]</scope>
    <source>
        <strain evidence="6 7">DC21W</strain>
    </source>
</reference>
<evidence type="ECO:0000256" key="4">
    <source>
        <dbReference type="ARBA" id="ARBA00023163"/>
    </source>
</evidence>
<feature type="domain" description="HTH lysR-type" evidence="5">
    <location>
        <begin position="17"/>
        <end position="66"/>
    </location>
</feature>
<dbReference type="InterPro" id="IPR005119">
    <property type="entry name" value="LysR_subst-bd"/>
</dbReference>
<evidence type="ECO:0000259" key="5">
    <source>
        <dbReference type="PROSITE" id="PS50931"/>
    </source>
</evidence>
<evidence type="ECO:0000313" key="6">
    <source>
        <dbReference type="EMBL" id="MDC7716282.1"/>
    </source>
</evidence>
<dbReference type="Pfam" id="PF00126">
    <property type="entry name" value="HTH_1"/>
    <property type="match status" value="1"/>
</dbReference>
<keyword evidence="4" id="KW-0804">Transcription</keyword>
<dbReference type="SUPFAM" id="SSF53850">
    <property type="entry name" value="Periplasmic binding protein-like II"/>
    <property type="match status" value="1"/>
</dbReference>
<dbReference type="Gene3D" id="3.40.190.10">
    <property type="entry name" value="Periplasmic binding protein-like II"/>
    <property type="match status" value="2"/>
</dbReference>
<keyword evidence="2" id="KW-0805">Transcription regulation</keyword>
<dbReference type="InterPro" id="IPR036388">
    <property type="entry name" value="WH-like_DNA-bd_sf"/>
</dbReference>
<accession>A0ABT5IUU9</accession>
<dbReference type="PROSITE" id="PS50931">
    <property type="entry name" value="HTH_LYSR"/>
    <property type="match status" value="1"/>
</dbReference>
<dbReference type="InterPro" id="IPR036390">
    <property type="entry name" value="WH_DNA-bd_sf"/>
</dbReference>
<dbReference type="InterPro" id="IPR058163">
    <property type="entry name" value="LysR-type_TF_proteobact-type"/>
</dbReference>
<comment type="similarity">
    <text evidence="1">Belongs to the LysR transcriptional regulatory family.</text>
</comment>
<keyword evidence="7" id="KW-1185">Reference proteome</keyword>
<gene>
    <name evidence="6" type="ORF">PQU95_03480</name>
</gene>
<organism evidence="6 7">
    <name type="scientific">Vogesella aquatica</name>
    <dbReference type="NCBI Taxonomy" id="2984206"/>
    <lineage>
        <taxon>Bacteria</taxon>
        <taxon>Pseudomonadati</taxon>
        <taxon>Pseudomonadota</taxon>
        <taxon>Betaproteobacteria</taxon>
        <taxon>Neisseriales</taxon>
        <taxon>Chromobacteriaceae</taxon>
        <taxon>Vogesella</taxon>
    </lineage>
</organism>
<evidence type="ECO:0000256" key="2">
    <source>
        <dbReference type="ARBA" id="ARBA00023015"/>
    </source>
</evidence>
<comment type="caution">
    <text evidence="6">The sequence shown here is derived from an EMBL/GenBank/DDBJ whole genome shotgun (WGS) entry which is preliminary data.</text>
</comment>
<sequence>MLPRRLDASLLADLWFFHAVAAAGGFRRAAAVLAITPGAVSQRMQRLEARLGLVLMQRGPRGFVLTQAGQQLYLAAQQGFAALGDGLAALQPHGASVRLVAPPSLALGWLLPRLGRFARLHPDIVVDLQADTVPPQRPAAPSHLHLCYLPQPPQGAVPYWPEYGMPVRSPTAPALEAGWPLLHDDSPWSVPSAPGSEWTRWLAVHGRPAGCGLAERHFNQAQLAYRSAEAGEGVALGRWRLVAPALQAGSLCRLDATPPLLLGCYALYGGERSAAVATLAGWLGDELAADAAGI</sequence>
<name>A0ABT5IUU9_9NEIS</name>